<reference evidence="1" key="1">
    <citation type="submission" date="2013-08" db="EMBL/GenBank/DDBJ databases">
        <authorList>
            <person name="Mendez C."/>
            <person name="Richter M."/>
            <person name="Ferrer M."/>
            <person name="Sanchez J."/>
        </authorList>
    </citation>
    <scope>NUCLEOTIDE SEQUENCE</scope>
</reference>
<comment type="caution">
    <text evidence="1">The sequence shown here is derived from an EMBL/GenBank/DDBJ whole genome shotgun (WGS) entry which is preliminary data.</text>
</comment>
<organism evidence="1">
    <name type="scientific">mine drainage metagenome</name>
    <dbReference type="NCBI Taxonomy" id="410659"/>
    <lineage>
        <taxon>unclassified sequences</taxon>
        <taxon>metagenomes</taxon>
        <taxon>ecological metagenomes</taxon>
    </lineage>
</organism>
<dbReference type="EMBL" id="AUZY01000973">
    <property type="protein sequence ID" value="EQD76822.1"/>
    <property type="molecule type" value="Genomic_DNA"/>
</dbReference>
<dbReference type="AlphaFoldDB" id="T1C4A1"/>
<proteinExistence type="predicted"/>
<reference evidence="1" key="2">
    <citation type="journal article" date="2014" name="ISME J.">
        <title>Microbial stratification in low pH oxic and suboxic macroscopic growths along an acid mine drainage.</title>
        <authorList>
            <person name="Mendez-Garcia C."/>
            <person name="Mesa V."/>
            <person name="Sprenger R.R."/>
            <person name="Richter M."/>
            <person name="Diez M.S."/>
            <person name="Solano J."/>
            <person name="Bargiela R."/>
            <person name="Golyshina O.V."/>
            <person name="Manteca A."/>
            <person name="Ramos J.L."/>
            <person name="Gallego J.R."/>
            <person name="Llorente I."/>
            <person name="Martins Dos Santos V.A."/>
            <person name="Jensen O.N."/>
            <person name="Pelaez A.I."/>
            <person name="Sanchez J."/>
            <person name="Ferrer M."/>
        </authorList>
    </citation>
    <scope>NUCLEOTIDE SEQUENCE</scope>
</reference>
<accession>T1C4A1</accession>
<sequence length="393" mass="42440">MVGKPMGRFFQAGYVLIKMLALGMLLNLILIAAHASPLPLPAMDGPLVSSSPIQFPAGPLGNLELTGILSGLGLWQAHPVPGSRSNWAGISNSQVFIQNTHGLIQFYLQAGAYEIPALGTPVLSVGSTLSDYYGAFPQAYLKIVPSPDLSFIVGKLPTLAGAEYTFTFENMNIQRGLLWNQENAVTRGIQANYTAGPFSASLSWNDGFYSDRFNWISGELSFSLNSANTLALVGMGNLGSTRYTSPATPLYQNNSDIYNLIYTYASRPWTFQPYLQYTYVPRNTALGIAKGTATEGVAFLTGYHLTSHVTLAFRGEYISSTGNTSDGALNLIYGPGSQAWSLTVTPTYQDQDFFARAEVSFVKAIDYVPGDAFGRGGDFSAQSSILIESGFFF</sequence>
<name>T1C4A1_9ZZZZ</name>
<evidence type="ECO:0000313" key="1">
    <source>
        <dbReference type="EMBL" id="EQD76822.1"/>
    </source>
</evidence>
<dbReference type="Pfam" id="PF07642">
    <property type="entry name" value="BBP2"/>
    <property type="match status" value="1"/>
</dbReference>
<gene>
    <name evidence="1" type="ORF">B1B_01418</name>
</gene>
<dbReference type="InterPro" id="IPR011486">
    <property type="entry name" value="BBP2"/>
</dbReference>
<evidence type="ECO:0008006" key="2">
    <source>
        <dbReference type="Google" id="ProtNLM"/>
    </source>
</evidence>
<protein>
    <recommendedName>
        <fullName evidence="2">Porin</fullName>
    </recommendedName>
</protein>